<organism evidence="2 3">
    <name type="scientific">Macrophomina phaseolina</name>
    <dbReference type="NCBI Taxonomy" id="35725"/>
    <lineage>
        <taxon>Eukaryota</taxon>
        <taxon>Fungi</taxon>
        <taxon>Dikarya</taxon>
        <taxon>Ascomycota</taxon>
        <taxon>Pezizomycotina</taxon>
        <taxon>Dothideomycetes</taxon>
        <taxon>Dothideomycetes incertae sedis</taxon>
        <taxon>Botryosphaeriales</taxon>
        <taxon>Botryosphaeriaceae</taxon>
        <taxon>Macrophomina</taxon>
    </lineage>
</organism>
<protein>
    <submittedName>
        <fullName evidence="2">Uncharacterized protein</fullName>
    </submittedName>
</protein>
<sequence length="341" mass="37740">MFWLLTRRGFVKRQGLGVWRSRRARREASGRTVGGAEGWARPGLVGRVIGRRESDGAQRGRAFPLLALCRRHHATQHTAGWGWGWAGLGPADESSRRRVDGRREGRAQLGPRSRRWSVRTPLWLDCLFCLANSSSARQPEPRASRSFRRPSWRQRSLRRRRAAEMPQAVAAEAAGARSRGCHARCPRLWLHDRPPRRWASLPLPPTDVLSRSLRRIALSLSLPLPARRIPPTKRPSTLSHRLSLTQSLVACATPPKPAALLCPARIQQHPGSAGSSHAPGILIADTCIPRRRQANHPWPTCAGSARSSAPSQPSARSHSFLLKAVPACRPPSFADLLAAWA</sequence>
<accession>A0ABQ8GKB0</accession>
<reference evidence="2 3" key="1">
    <citation type="journal article" date="2021" name="Nat. Commun.">
        <title>Genetic determinants of endophytism in the Arabidopsis root mycobiome.</title>
        <authorList>
            <person name="Mesny F."/>
            <person name="Miyauchi S."/>
            <person name="Thiergart T."/>
            <person name="Pickel B."/>
            <person name="Atanasova L."/>
            <person name="Karlsson M."/>
            <person name="Huettel B."/>
            <person name="Barry K.W."/>
            <person name="Haridas S."/>
            <person name="Chen C."/>
            <person name="Bauer D."/>
            <person name="Andreopoulos W."/>
            <person name="Pangilinan J."/>
            <person name="LaButti K."/>
            <person name="Riley R."/>
            <person name="Lipzen A."/>
            <person name="Clum A."/>
            <person name="Drula E."/>
            <person name="Henrissat B."/>
            <person name="Kohler A."/>
            <person name="Grigoriev I.V."/>
            <person name="Martin F.M."/>
            <person name="Hacquard S."/>
        </authorList>
    </citation>
    <scope>NUCLEOTIDE SEQUENCE [LARGE SCALE GENOMIC DNA]</scope>
    <source>
        <strain evidence="2 3">MPI-SDFR-AT-0080</strain>
    </source>
</reference>
<dbReference type="EMBL" id="JAGTJR010000008">
    <property type="protein sequence ID" value="KAH7055853.1"/>
    <property type="molecule type" value="Genomic_DNA"/>
</dbReference>
<gene>
    <name evidence="2" type="ORF">B0J12DRAFT_433891</name>
</gene>
<evidence type="ECO:0000313" key="3">
    <source>
        <dbReference type="Proteomes" id="UP000774617"/>
    </source>
</evidence>
<keyword evidence="3" id="KW-1185">Reference proteome</keyword>
<proteinExistence type="predicted"/>
<feature type="compositionally biased region" description="Basic and acidic residues" evidence="1">
    <location>
        <begin position="93"/>
        <end position="106"/>
    </location>
</feature>
<name>A0ABQ8GKB0_9PEZI</name>
<evidence type="ECO:0000256" key="1">
    <source>
        <dbReference type="SAM" id="MobiDB-lite"/>
    </source>
</evidence>
<dbReference type="Proteomes" id="UP000774617">
    <property type="component" value="Unassembled WGS sequence"/>
</dbReference>
<evidence type="ECO:0000313" key="2">
    <source>
        <dbReference type="EMBL" id="KAH7055853.1"/>
    </source>
</evidence>
<comment type="caution">
    <text evidence="2">The sequence shown here is derived from an EMBL/GenBank/DDBJ whole genome shotgun (WGS) entry which is preliminary data.</text>
</comment>
<feature type="compositionally biased region" description="Basic residues" evidence="1">
    <location>
        <begin position="145"/>
        <end position="161"/>
    </location>
</feature>
<feature type="region of interest" description="Disordered" evidence="1">
    <location>
        <begin position="91"/>
        <end position="111"/>
    </location>
</feature>
<feature type="region of interest" description="Disordered" evidence="1">
    <location>
        <begin position="137"/>
        <end position="163"/>
    </location>
</feature>